<dbReference type="PANTHER" id="PTHR33116:SF78">
    <property type="entry name" value="OS12G0587133 PROTEIN"/>
    <property type="match status" value="1"/>
</dbReference>
<name>A0AAD9TDV2_9ROSI</name>
<proteinExistence type="predicted"/>
<organism evidence="1 2">
    <name type="scientific">Dipteronia dyeriana</name>
    <dbReference type="NCBI Taxonomy" id="168575"/>
    <lineage>
        <taxon>Eukaryota</taxon>
        <taxon>Viridiplantae</taxon>
        <taxon>Streptophyta</taxon>
        <taxon>Embryophyta</taxon>
        <taxon>Tracheophyta</taxon>
        <taxon>Spermatophyta</taxon>
        <taxon>Magnoliopsida</taxon>
        <taxon>eudicotyledons</taxon>
        <taxon>Gunneridae</taxon>
        <taxon>Pentapetalae</taxon>
        <taxon>rosids</taxon>
        <taxon>malvids</taxon>
        <taxon>Sapindales</taxon>
        <taxon>Sapindaceae</taxon>
        <taxon>Hippocastanoideae</taxon>
        <taxon>Acereae</taxon>
        <taxon>Dipteronia</taxon>
    </lineage>
</organism>
<reference evidence="1" key="1">
    <citation type="journal article" date="2023" name="Plant J.">
        <title>Genome sequences and population genomics provide insights into the demographic history, inbreeding, and mutation load of two 'living fossil' tree species of Dipteronia.</title>
        <authorList>
            <person name="Feng Y."/>
            <person name="Comes H.P."/>
            <person name="Chen J."/>
            <person name="Zhu S."/>
            <person name="Lu R."/>
            <person name="Zhang X."/>
            <person name="Li P."/>
            <person name="Qiu J."/>
            <person name="Olsen K.M."/>
            <person name="Qiu Y."/>
        </authorList>
    </citation>
    <scope>NUCLEOTIDE SEQUENCE</scope>
    <source>
        <strain evidence="1">KIB01</strain>
    </source>
</reference>
<evidence type="ECO:0000313" key="2">
    <source>
        <dbReference type="Proteomes" id="UP001280121"/>
    </source>
</evidence>
<gene>
    <name evidence="1" type="ORF">Ddye_029121</name>
</gene>
<sequence length="137" mass="15618">MVVEVLSRMLFKAKELGMIKGIGFQNDVIHLTHLQFADDMVLFIDPCPEYLLNAKRILRCFELASGLKINFHKSCLIPAGVAKKIEKLQRDFFWKYGILKKKVHAVDCISICRSKKEGGLGIERIKDKGVSLLAKWI</sequence>
<accession>A0AAD9TDV2</accession>
<evidence type="ECO:0000313" key="1">
    <source>
        <dbReference type="EMBL" id="KAK2634329.1"/>
    </source>
</evidence>
<protein>
    <recommendedName>
        <fullName evidence="3">Reverse transcriptase domain-containing protein</fullName>
    </recommendedName>
</protein>
<dbReference type="EMBL" id="JANJYI010000009">
    <property type="protein sequence ID" value="KAK2634329.1"/>
    <property type="molecule type" value="Genomic_DNA"/>
</dbReference>
<evidence type="ECO:0008006" key="3">
    <source>
        <dbReference type="Google" id="ProtNLM"/>
    </source>
</evidence>
<comment type="caution">
    <text evidence="1">The sequence shown here is derived from an EMBL/GenBank/DDBJ whole genome shotgun (WGS) entry which is preliminary data.</text>
</comment>
<dbReference type="PANTHER" id="PTHR33116">
    <property type="entry name" value="REVERSE TRANSCRIPTASE ZINC-BINDING DOMAIN-CONTAINING PROTEIN-RELATED-RELATED"/>
    <property type="match status" value="1"/>
</dbReference>
<keyword evidence="2" id="KW-1185">Reference proteome</keyword>
<dbReference type="AlphaFoldDB" id="A0AAD9TDV2"/>
<dbReference type="Proteomes" id="UP001280121">
    <property type="component" value="Unassembled WGS sequence"/>
</dbReference>